<dbReference type="Pfam" id="PF10528">
    <property type="entry name" value="GLEYA"/>
    <property type="match status" value="1"/>
</dbReference>
<evidence type="ECO:0000313" key="4">
    <source>
        <dbReference type="Proteomes" id="UP000243723"/>
    </source>
</evidence>
<organism evidence="3 4">
    <name type="scientific">Elsinoe australis</name>
    <dbReference type="NCBI Taxonomy" id="40998"/>
    <lineage>
        <taxon>Eukaryota</taxon>
        <taxon>Fungi</taxon>
        <taxon>Dikarya</taxon>
        <taxon>Ascomycota</taxon>
        <taxon>Pezizomycotina</taxon>
        <taxon>Dothideomycetes</taxon>
        <taxon>Dothideomycetidae</taxon>
        <taxon>Myriangiales</taxon>
        <taxon>Elsinoaceae</taxon>
        <taxon>Elsinoe</taxon>
    </lineage>
</organism>
<feature type="signal peptide" evidence="1">
    <location>
        <begin position="1"/>
        <end position="19"/>
    </location>
</feature>
<dbReference type="InterPro" id="IPR037524">
    <property type="entry name" value="PA14/GLEYA"/>
</dbReference>
<dbReference type="PANTHER" id="PTHR36578:SF1">
    <property type="entry name" value="APPLE DOMAIN-CONTAINING PROTEIN"/>
    <property type="match status" value="1"/>
</dbReference>
<reference evidence="3 4" key="1">
    <citation type="submission" date="2017-05" db="EMBL/GenBank/DDBJ databases">
        <title>Draft genome sequence of Elsinoe australis.</title>
        <authorList>
            <person name="Cheng Q."/>
        </authorList>
    </citation>
    <scope>NUCLEOTIDE SEQUENCE [LARGE SCALE GENOMIC DNA]</scope>
    <source>
        <strain evidence="3 4">NL1</strain>
    </source>
</reference>
<evidence type="ECO:0000256" key="1">
    <source>
        <dbReference type="SAM" id="SignalP"/>
    </source>
</evidence>
<dbReference type="Proteomes" id="UP000243723">
    <property type="component" value="Unassembled WGS sequence"/>
</dbReference>
<dbReference type="OrthoDB" id="271448at2759"/>
<comment type="caution">
    <text evidence="3">The sequence shown here is derived from an EMBL/GenBank/DDBJ whole genome shotgun (WGS) entry which is preliminary data.</text>
</comment>
<name>A0A2P8A2P7_9PEZI</name>
<dbReference type="PROSITE" id="PS51820">
    <property type="entry name" value="PA14"/>
    <property type="match status" value="1"/>
</dbReference>
<dbReference type="STRING" id="40998.A0A2P8A2P7"/>
<keyword evidence="4" id="KW-1185">Reference proteome</keyword>
<feature type="chain" id="PRO_5015126310" description="PA14 domain-containing protein" evidence="1">
    <location>
        <begin position="20"/>
        <end position="610"/>
    </location>
</feature>
<dbReference type="Gene3D" id="2.60.120.1560">
    <property type="match status" value="1"/>
</dbReference>
<dbReference type="EMBL" id="NHZQ01000072">
    <property type="protein sequence ID" value="PSK54743.1"/>
    <property type="molecule type" value="Genomic_DNA"/>
</dbReference>
<dbReference type="InterPro" id="IPR018871">
    <property type="entry name" value="GLEYA_adhesin_domain"/>
</dbReference>
<keyword evidence="1" id="KW-0732">Signal</keyword>
<proteinExistence type="predicted"/>
<protein>
    <recommendedName>
        <fullName evidence="2">PA14 domain-containing protein</fullName>
    </recommendedName>
</protein>
<evidence type="ECO:0000259" key="2">
    <source>
        <dbReference type="PROSITE" id="PS51820"/>
    </source>
</evidence>
<dbReference type="AlphaFoldDB" id="A0A2P8A2P7"/>
<gene>
    <name evidence="3" type="ORF">B9Z65_3832</name>
</gene>
<dbReference type="PANTHER" id="PTHR36578">
    <property type="entry name" value="CHROMOSOME 15, WHOLE GENOME SHOTGUN SEQUENCE"/>
    <property type="match status" value="1"/>
</dbReference>
<accession>A0A2P8A2P7</accession>
<feature type="domain" description="PA14" evidence="2">
    <location>
        <begin position="422"/>
        <end position="585"/>
    </location>
</feature>
<evidence type="ECO:0000313" key="3">
    <source>
        <dbReference type="EMBL" id="PSK54743.1"/>
    </source>
</evidence>
<sequence length="610" mass="65110">MRLFEWVIPFLALTSVVEAQGIKIGKILKKKPGLARATNPKKVPVKTKAIASRIVTSLRKHKPKATPAPVARFGGGSARIQAVNTCAKQDIWFNYVLPVAKDPVAFLTDSFLANLAKGQVNYPPGYTLAFSDQYASLNADRYITFTQLPSMNATACAAFCDSVDDCKAFNIYFERTPSLDPGPNCPNPAAASSVYCTLWGAPINASQLSNGGEWRTNFMIVKQGSVGFNKVATPPKVDGFDAPQALAGAVDTTKSTLTGRFLGAQFYAQSFNPQLCADFCTSTTANNKKTGLLGKLLQFQPCNYFNVLDISLNGKSQGTYCQLYNTDAVASASGLYSFMQNAASFDLQRSFGYALSDPDDGNLPEQFTYTTTSVNSGTATTIATATIAPTTAGSPTTIQLTYPTAVKTCSNTGVRYAGYMNPHTASNILSSYDSTYFKKRTPSFSGTTSYIGQSTSANLLTSLFTTIYGTSRLLTSGAIVLDHVFYVFANQDGVYNFTIPSADDIELVWIGDAALSGFTRKNADLEQLNGATGPVTKGVQASLGEYIPVRVQWGNVGADGELRLDVTAPDGSVVHSTTEGKSSATVGPNLVQFPCDSSLGGQFAAWGRQT</sequence>